<dbReference type="RefSeq" id="WP_340271112.1">
    <property type="nucleotide sequence ID" value="NZ_JBBEOG010000009.1"/>
</dbReference>
<reference evidence="4" key="1">
    <citation type="journal article" date="2019" name="Int. J. Syst. Evol. Microbiol.">
        <title>The Global Catalogue of Microorganisms (GCM) 10K type strain sequencing project: providing services to taxonomists for standard genome sequencing and annotation.</title>
        <authorList>
            <consortium name="The Broad Institute Genomics Platform"/>
            <consortium name="The Broad Institute Genome Sequencing Center for Infectious Disease"/>
            <person name="Wu L."/>
            <person name="Ma J."/>
        </authorList>
    </citation>
    <scope>NUCLEOTIDE SEQUENCE [LARGE SCALE GENOMIC DNA]</scope>
    <source>
        <strain evidence="4">CCUG 43114</strain>
    </source>
</reference>
<feature type="transmembrane region" description="Helical" evidence="2">
    <location>
        <begin position="6"/>
        <end position="24"/>
    </location>
</feature>
<sequence length="280" mass="29262">MGAGGIILLVIVGLWAVYLVPVLVSERAARLENRDGDRSSAAVRVLERPAAQRPSHRVVLTADRPVVSDRLPARPTPDLAATLRERSRRDRLVTRVRGLAALAGLVGLLVTGVLLGVGVVPWWAPVLAGGWLVGAVASGAVAAASTRRRRSPVVRTAADLPPRARRVATEVFDARAGRSGAPLAPRPARPAASEVARPAERAAETSDGTWTPAEVPAPVYATKPVSHRPPALPWSLPPVALGDAEPIVSSSRPQAPVEAPSAEQAEATGDEQPERRSAAG</sequence>
<comment type="caution">
    <text evidence="3">The sequence shown here is derived from an EMBL/GenBank/DDBJ whole genome shotgun (WGS) entry which is preliminary data.</text>
</comment>
<keyword evidence="4" id="KW-1185">Reference proteome</keyword>
<feature type="transmembrane region" description="Helical" evidence="2">
    <location>
        <begin position="96"/>
        <end position="116"/>
    </location>
</feature>
<dbReference type="Proteomes" id="UP001596122">
    <property type="component" value="Unassembled WGS sequence"/>
</dbReference>
<evidence type="ECO:0000313" key="3">
    <source>
        <dbReference type="EMBL" id="MFC5381847.1"/>
    </source>
</evidence>
<keyword evidence="2" id="KW-0472">Membrane</keyword>
<feature type="transmembrane region" description="Helical" evidence="2">
    <location>
        <begin position="122"/>
        <end position="145"/>
    </location>
</feature>
<evidence type="ECO:0000313" key="4">
    <source>
        <dbReference type="Proteomes" id="UP001596122"/>
    </source>
</evidence>
<evidence type="ECO:0000256" key="2">
    <source>
        <dbReference type="SAM" id="Phobius"/>
    </source>
</evidence>
<keyword evidence="2" id="KW-1133">Transmembrane helix</keyword>
<proteinExistence type="predicted"/>
<organism evidence="3 4">
    <name type="scientific">Aquipuribacter nitratireducens</name>
    <dbReference type="NCBI Taxonomy" id="650104"/>
    <lineage>
        <taxon>Bacteria</taxon>
        <taxon>Bacillati</taxon>
        <taxon>Actinomycetota</taxon>
        <taxon>Actinomycetes</taxon>
        <taxon>Micrococcales</taxon>
        <taxon>Intrasporangiaceae</taxon>
        <taxon>Aquipuribacter</taxon>
    </lineage>
</organism>
<accession>A0ABW0GQP9</accession>
<gene>
    <name evidence="3" type="ORF">ACFPJ6_13755</name>
</gene>
<dbReference type="EMBL" id="JBHSLD010000013">
    <property type="protein sequence ID" value="MFC5381847.1"/>
    <property type="molecule type" value="Genomic_DNA"/>
</dbReference>
<name>A0ABW0GQP9_9MICO</name>
<feature type="region of interest" description="Disordered" evidence="1">
    <location>
        <begin position="170"/>
        <end position="280"/>
    </location>
</feature>
<protein>
    <submittedName>
        <fullName evidence="3">Uncharacterized protein</fullName>
    </submittedName>
</protein>
<evidence type="ECO:0000256" key="1">
    <source>
        <dbReference type="SAM" id="MobiDB-lite"/>
    </source>
</evidence>
<keyword evidence="2" id="KW-0812">Transmembrane</keyword>